<evidence type="ECO:0000313" key="2">
    <source>
        <dbReference type="Proteomes" id="UP000054359"/>
    </source>
</evidence>
<name>A0A087SZA4_STEMI</name>
<keyword evidence="2" id="KW-1185">Reference proteome</keyword>
<gene>
    <name evidence="1" type="ORF">X975_17121</name>
</gene>
<accession>A0A087SZA4</accession>
<dbReference type="EMBL" id="KK112648">
    <property type="protein sequence ID" value="KFM58193.1"/>
    <property type="molecule type" value="Genomic_DNA"/>
</dbReference>
<proteinExistence type="predicted"/>
<protein>
    <submittedName>
        <fullName evidence="1">Uncharacterized protein</fullName>
    </submittedName>
</protein>
<evidence type="ECO:0000313" key="1">
    <source>
        <dbReference type="EMBL" id="KFM58193.1"/>
    </source>
</evidence>
<sequence length="55" mass="6244">MKLAMALRGLIKNIVYFACLKGDGIWEKNKINFNCWILIYSCMAKATKNDSVSNT</sequence>
<feature type="non-terminal residue" evidence="1">
    <location>
        <position position="55"/>
    </location>
</feature>
<dbReference type="Proteomes" id="UP000054359">
    <property type="component" value="Unassembled WGS sequence"/>
</dbReference>
<dbReference type="AlphaFoldDB" id="A0A087SZA4"/>
<organism evidence="1 2">
    <name type="scientific">Stegodyphus mimosarum</name>
    <name type="common">African social velvet spider</name>
    <dbReference type="NCBI Taxonomy" id="407821"/>
    <lineage>
        <taxon>Eukaryota</taxon>
        <taxon>Metazoa</taxon>
        <taxon>Ecdysozoa</taxon>
        <taxon>Arthropoda</taxon>
        <taxon>Chelicerata</taxon>
        <taxon>Arachnida</taxon>
        <taxon>Araneae</taxon>
        <taxon>Araneomorphae</taxon>
        <taxon>Entelegynae</taxon>
        <taxon>Eresoidea</taxon>
        <taxon>Eresidae</taxon>
        <taxon>Stegodyphus</taxon>
    </lineage>
</organism>
<reference evidence="1 2" key="1">
    <citation type="submission" date="2013-11" db="EMBL/GenBank/DDBJ databases">
        <title>Genome sequencing of Stegodyphus mimosarum.</title>
        <authorList>
            <person name="Bechsgaard J."/>
        </authorList>
    </citation>
    <scope>NUCLEOTIDE SEQUENCE [LARGE SCALE GENOMIC DNA]</scope>
</reference>